<protein>
    <recommendedName>
        <fullName evidence="2">UBA domain-containing protein</fullName>
    </recommendedName>
</protein>
<dbReference type="EMBL" id="CAUYUJ010019583">
    <property type="protein sequence ID" value="CAK0892236.1"/>
    <property type="molecule type" value="Genomic_DNA"/>
</dbReference>
<comment type="caution">
    <text evidence="3">The sequence shown here is derived from an EMBL/GenBank/DDBJ whole genome shotgun (WGS) entry which is preliminary data.</text>
</comment>
<accession>A0ABN9WZD6</accession>
<sequence length="110" mass="11210">AQTAGSYPPGSPRGEPGTLGAMFSRFTRSASPTQAAEPAHGGAAARGGADAPEDVNDELDISMLVEMGFEQEQARRVLDACGGNFEQAFELLMSLGPDASLEAVALGAQG</sequence>
<dbReference type="SUPFAM" id="SSF46934">
    <property type="entry name" value="UBA-like"/>
    <property type="match status" value="1"/>
</dbReference>
<dbReference type="InterPro" id="IPR015940">
    <property type="entry name" value="UBA"/>
</dbReference>
<feature type="region of interest" description="Disordered" evidence="1">
    <location>
        <begin position="27"/>
        <end position="56"/>
    </location>
</feature>
<keyword evidence="4" id="KW-1185">Reference proteome</keyword>
<dbReference type="Pfam" id="PF00627">
    <property type="entry name" value="UBA"/>
    <property type="match status" value="1"/>
</dbReference>
<dbReference type="SMART" id="SM00165">
    <property type="entry name" value="UBA"/>
    <property type="match status" value="1"/>
</dbReference>
<name>A0ABN9WZD6_9DINO</name>
<gene>
    <name evidence="3" type="ORF">PCOR1329_LOCUS71952</name>
</gene>
<feature type="domain" description="UBA" evidence="2">
    <location>
        <begin position="54"/>
        <end position="95"/>
    </location>
</feature>
<proteinExistence type="predicted"/>
<dbReference type="CDD" id="cd14291">
    <property type="entry name" value="UBA1_NUB1_like"/>
    <property type="match status" value="1"/>
</dbReference>
<reference evidence="3" key="1">
    <citation type="submission" date="2023-10" db="EMBL/GenBank/DDBJ databases">
        <authorList>
            <person name="Chen Y."/>
            <person name="Shah S."/>
            <person name="Dougan E. K."/>
            <person name="Thang M."/>
            <person name="Chan C."/>
        </authorList>
    </citation>
    <scope>NUCLEOTIDE SEQUENCE [LARGE SCALE GENOMIC DNA]</scope>
</reference>
<evidence type="ECO:0000256" key="1">
    <source>
        <dbReference type="SAM" id="MobiDB-lite"/>
    </source>
</evidence>
<dbReference type="InterPro" id="IPR009060">
    <property type="entry name" value="UBA-like_sf"/>
</dbReference>
<organism evidence="3 4">
    <name type="scientific">Prorocentrum cordatum</name>
    <dbReference type="NCBI Taxonomy" id="2364126"/>
    <lineage>
        <taxon>Eukaryota</taxon>
        <taxon>Sar</taxon>
        <taxon>Alveolata</taxon>
        <taxon>Dinophyceae</taxon>
        <taxon>Prorocentrales</taxon>
        <taxon>Prorocentraceae</taxon>
        <taxon>Prorocentrum</taxon>
    </lineage>
</organism>
<dbReference type="Proteomes" id="UP001189429">
    <property type="component" value="Unassembled WGS sequence"/>
</dbReference>
<dbReference type="Gene3D" id="1.10.8.10">
    <property type="entry name" value="DNA helicase RuvA subunit, C-terminal domain"/>
    <property type="match status" value="1"/>
</dbReference>
<evidence type="ECO:0000313" key="4">
    <source>
        <dbReference type="Proteomes" id="UP001189429"/>
    </source>
</evidence>
<feature type="non-terminal residue" evidence="3">
    <location>
        <position position="110"/>
    </location>
</feature>
<feature type="non-terminal residue" evidence="3">
    <location>
        <position position="1"/>
    </location>
</feature>
<feature type="compositionally biased region" description="Low complexity" evidence="1">
    <location>
        <begin position="35"/>
        <end position="50"/>
    </location>
</feature>
<feature type="region of interest" description="Disordered" evidence="1">
    <location>
        <begin position="1"/>
        <end position="20"/>
    </location>
</feature>
<dbReference type="PROSITE" id="PS50030">
    <property type="entry name" value="UBA"/>
    <property type="match status" value="1"/>
</dbReference>
<evidence type="ECO:0000313" key="3">
    <source>
        <dbReference type="EMBL" id="CAK0892236.1"/>
    </source>
</evidence>
<evidence type="ECO:0000259" key="2">
    <source>
        <dbReference type="PROSITE" id="PS50030"/>
    </source>
</evidence>